<dbReference type="Gene3D" id="3.80.10.10">
    <property type="entry name" value="Ribonuclease Inhibitor"/>
    <property type="match status" value="2"/>
</dbReference>
<dbReference type="InterPro" id="IPR050836">
    <property type="entry name" value="SDS22/Internalin_LRR"/>
</dbReference>
<dbReference type="Gene3D" id="3.40.50.300">
    <property type="entry name" value="P-loop containing nucleotide triphosphate hydrolases"/>
    <property type="match status" value="1"/>
</dbReference>
<keyword evidence="4" id="KW-0067">ATP-binding</keyword>
<dbReference type="PANTHER" id="PTHR46652:SF3">
    <property type="entry name" value="LEUCINE-RICH REPEAT-CONTAINING PROTEIN 9"/>
    <property type="match status" value="1"/>
</dbReference>
<protein>
    <submittedName>
        <fullName evidence="6">NACHT domain-containing protein</fullName>
    </submittedName>
</protein>
<dbReference type="EMBL" id="CP059693">
    <property type="protein sequence ID" value="WDE10125.1"/>
    <property type="molecule type" value="Genomic_DNA"/>
</dbReference>
<evidence type="ECO:0000256" key="2">
    <source>
        <dbReference type="ARBA" id="ARBA00022737"/>
    </source>
</evidence>
<proteinExistence type="predicted"/>
<accession>A0ABY7VA09</accession>
<dbReference type="RefSeq" id="WP_274050142.1">
    <property type="nucleotide sequence ID" value="NZ_CP059693.1"/>
</dbReference>
<reference evidence="6 7" key="1">
    <citation type="journal article" date="2022" name="Mar. Drugs">
        <title>Bioassay-Guided Fractionation Leads to the Detection of Cholic Acid Generated by the Rare Thalassomonas sp.</title>
        <authorList>
            <person name="Pheiffer F."/>
            <person name="Schneider Y.K."/>
            <person name="Hansen E.H."/>
            <person name="Andersen J.H."/>
            <person name="Isaksson J."/>
            <person name="Busche T."/>
            <person name="R C."/>
            <person name="Kalinowski J."/>
            <person name="Zyl L.V."/>
            <person name="Trindade M."/>
        </authorList>
    </citation>
    <scope>NUCLEOTIDE SEQUENCE [LARGE SCALE GENOMIC DNA]</scope>
    <source>
        <strain evidence="6 7">A5K-61T</strain>
    </source>
</reference>
<dbReference type="SUPFAM" id="SSF52058">
    <property type="entry name" value="L domain-like"/>
    <property type="match status" value="1"/>
</dbReference>
<dbReference type="PANTHER" id="PTHR46652">
    <property type="entry name" value="LEUCINE-RICH REPEAT AND IQ DOMAIN-CONTAINING PROTEIN 1-RELATED"/>
    <property type="match status" value="1"/>
</dbReference>
<evidence type="ECO:0000313" key="6">
    <source>
        <dbReference type="EMBL" id="WDE10125.1"/>
    </source>
</evidence>
<dbReference type="PROSITE" id="PS50837">
    <property type="entry name" value="NACHT"/>
    <property type="match status" value="1"/>
</dbReference>
<dbReference type="Proteomes" id="UP001215231">
    <property type="component" value="Chromosome"/>
</dbReference>
<organism evidence="6 7">
    <name type="scientific">Thalassomonas haliotis</name>
    <dbReference type="NCBI Taxonomy" id="485448"/>
    <lineage>
        <taxon>Bacteria</taxon>
        <taxon>Pseudomonadati</taxon>
        <taxon>Pseudomonadota</taxon>
        <taxon>Gammaproteobacteria</taxon>
        <taxon>Alteromonadales</taxon>
        <taxon>Colwelliaceae</taxon>
        <taxon>Thalassomonas</taxon>
    </lineage>
</organism>
<evidence type="ECO:0000259" key="5">
    <source>
        <dbReference type="PROSITE" id="PS50837"/>
    </source>
</evidence>
<evidence type="ECO:0000256" key="3">
    <source>
        <dbReference type="ARBA" id="ARBA00022741"/>
    </source>
</evidence>
<evidence type="ECO:0000313" key="7">
    <source>
        <dbReference type="Proteomes" id="UP001215231"/>
    </source>
</evidence>
<dbReference type="InterPro" id="IPR027417">
    <property type="entry name" value="P-loop_NTPase"/>
</dbReference>
<dbReference type="InterPro" id="IPR001611">
    <property type="entry name" value="Leu-rich_rpt"/>
</dbReference>
<dbReference type="Pfam" id="PF05729">
    <property type="entry name" value="NACHT"/>
    <property type="match status" value="1"/>
</dbReference>
<feature type="domain" description="NACHT" evidence="5">
    <location>
        <begin position="79"/>
        <end position="206"/>
    </location>
</feature>
<keyword evidence="2" id="KW-0677">Repeat</keyword>
<keyword evidence="7" id="KW-1185">Reference proteome</keyword>
<sequence length="881" mass="100881">MNTINQRNERQLVKKYLKDVIAWHGFVRFLGLPTLQNNPDVPLDELYVAQSLSEKHLSTDKAPNLEELISPINYLLEKKRVVVLGDPGSGKSTLINWFSWYLASGFSKKLPEPIGDLLPLTLVLRDLDLSQVTDISSLMKAFLKRPVADAFNGDLALLLSYLSQGKVLLLIDGLDEITPKYRRVIKNLLLEYFTAYPENYVICTSRVVGYEVEPIQDCPTLDNCDETHVSERLESKAPLAESELNVCYVAPFTDQQISQFALKWYRDNLSGNDRNASLLRDDFIEAIVDNPSTKQLARTPHLLTMMALIYKIKSQLPNGRALLYDLIAQAYLESIDTARKLQDKYLWQDKKRWLARVGFEMQLKRVKLQAKSKGKNKEKYEQNLLIEKSEVLEWIRLAMQDSGNTQAANDVEYASEFLDWIARRSGLLLPRGEDKFAFLHLSFQEYFAAVYIQQQIENPEWLVNDFDEADEDSTLDPRFKENHLQNWVDQDSWQQTIILLFELMAAKPGWTKKLWKECFKKDAIDTQLLRWESLNEKKATITTILENPIARQFFLRKQLLENPHSGISGALYKNAFTELLTLNIAYQNFLTNNSQSITWDSSQLFSMLMSLPEGKVIWKNREISCDELNGLALYDLDEVLIEDVLNVFAKPEILTHLSLVNCRLSSLENLERYQQLTSLTVHGSEIKDVTAIGRLKKLTELYLELTKPEDFESLIQCHQLRKLGLFIDKQKIDISLIARLKKLVQLNLNAGVFYGVRALNDLKNLETLSLFGHMDVNLKELKLTNKLKSLSLARNIGSLEGIERAVNLEELRLYFNAIDDLASLGALKKLSALDIHACPVSDLTPLAQLKKLKSLHLSKTQVKDLTPIAHLDVQVYGINKI</sequence>
<keyword evidence="1" id="KW-0433">Leucine-rich repeat</keyword>
<gene>
    <name evidence="6" type="ORF">H3N35_17755</name>
</gene>
<evidence type="ECO:0000256" key="4">
    <source>
        <dbReference type="ARBA" id="ARBA00022840"/>
    </source>
</evidence>
<evidence type="ECO:0000256" key="1">
    <source>
        <dbReference type="ARBA" id="ARBA00022614"/>
    </source>
</evidence>
<keyword evidence="3" id="KW-0547">Nucleotide-binding</keyword>
<dbReference type="PROSITE" id="PS51450">
    <property type="entry name" value="LRR"/>
    <property type="match status" value="1"/>
</dbReference>
<name>A0ABY7VA09_9GAMM</name>
<dbReference type="SUPFAM" id="SSF52540">
    <property type="entry name" value="P-loop containing nucleoside triphosphate hydrolases"/>
    <property type="match status" value="1"/>
</dbReference>
<dbReference type="InterPro" id="IPR032675">
    <property type="entry name" value="LRR_dom_sf"/>
</dbReference>
<dbReference type="InterPro" id="IPR007111">
    <property type="entry name" value="NACHT_NTPase"/>
</dbReference>